<dbReference type="InterPro" id="IPR024775">
    <property type="entry name" value="DinB-like"/>
</dbReference>
<name>A0A316DZN2_9BACT</name>
<dbReference type="Proteomes" id="UP000245489">
    <property type="component" value="Unassembled WGS sequence"/>
</dbReference>
<dbReference type="InterPro" id="IPR034660">
    <property type="entry name" value="DinB/YfiT-like"/>
</dbReference>
<organism evidence="2 3">
    <name type="scientific">Arcicella aurantiaca</name>
    <dbReference type="NCBI Taxonomy" id="591202"/>
    <lineage>
        <taxon>Bacteria</taxon>
        <taxon>Pseudomonadati</taxon>
        <taxon>Bacteroidota</taxon>
        <taxon>Cytophagia</taxon>
        <taxon>Cytophagales</taxon>
        <taxon>Flectobacillaceae</taxon>
        <taxon>Arcicella</taxon>
    </lineage>
</organism>
<evidence type="ECO:0000313" key="3">
    <source>
        <dbReference type="Proteomes" id="UP000245489"/>
    </source>
</evidence>
<dbReference type="Gene3D" id="1.20.120.450">
    <property type="entry name" value="dinb family like domain"/>
    <property type="match status" value="1"/>
</dbReference>
<sequence length="156" mass="18287">MNMNEVINQLNNRISLVNSYISALSEEDLRAKNNAEVWSKKEILGHLIDSAQSNIRRMVVGQYQENAHIIYHQNEWVKAADYQNYTSKDLLDFWVLLNKHFCQILRNLPLENYKTITNWGSATTPMLKDDLVTLEFVANDYVRHLDHHLRQIGMTI</sequence>
<dbReference type="Pfam" id="PF12867">
    <property type="entry name" value="DinB_2"/>
    <property type="match status" value="1"/>
</dbReference>
<comment type="caution">
    <text evidence="2">The sequence shown here is derived from an EMBL/GenBank/DDBJ whole genome shotgun (WGS) entry which is preliminary data.</text>
</comment>
<proteinExistence type="predicted"/>
<keyword evidence="3" id="KW-1185">Reference proteome</keyword>
<dbReference type="AlphaFoldDB" id="A0A316DZN2"/>
<reference evidence="2 3" key="1">
    <citation type="submission" date="2018-05" db="EMBL/GenBank/DDBJ databases">
        <title>Genomic Encyclopedia of Archaeal and Bacterial Type Strains, Phase II (KMG-II): from individual species to whole genera.</title>
        <authorList>
            <person name="Goeker M."/>
        </authorList>
    </citation>
    <scope>NUCLEOTIDE SEQUENCE [LARGE SCALE GENOMIC DNA]</scope>
    <source>
        <strain evidence="2 3">DSM 22214</strain>
    </source>
</reference>
<protein>
    <submittedName>
        <fullName evidence="2">DinB family protein</fullName>
    </submittedName>
</protein>
<accession>A0A316DZN2</accession>
<evidence type="ECO:0000259" key="1">
    <source>
        <dbReference type="Pfam" id="PF12867"/>
    </source>
</evidence>
<gene>
    <name evidence="2" type="ORF">LV89_03162</name>
</gene>
<dbReference type="SUPFAM" id="SSF109854">
    <property type="entry name" value="DinB/YfiT-like putative metalloenzymes"/>
    <property type="match status" value="1"/>
</dbReference>
<feature type="domain" description="DinB-like" evidence="1">
    <location>
        <begin position="15"/>
        <end position="152"/>
    </location>
</feature>
<dbReference type="EMBL" id="QGGO01000017">
    <property type="protein sequence ID" value="PWK23345.1"/>
    <property type="molecule type" value="Genomic_DNA"/>
</dbReference>
<evidence type="ECO:0000313" key="2">
    <source>
        <dbReference type="EMBL" id="PWK23345.1"/>
    </source>
</evidence>